<evidence type="ECO:0000313" key="2">
    <source>
        <dbReference type="Proteomes" id="UP000253846"/>
    </source>
</evidence>
<organism evidence="1 2">
    <name type="scientific">Bartonella grahamii</name>
    <dbReference type="NCBI Taxonomy" id="33045"/>
    <lineage>
        <taxon>Bacteria</taxon>
        <taxon>Pseudomonadati</taxon>
        <taxon>Pseudomonadota</taxon>
        <taxon>Alphaproteobacteria</taxon>
        <taxon>Hyphomicrobiales</taxon>
        <taxon>Bartonellaceae</taxon>
        <taxon>Bartonella</taxon>
    </lineage>
</organism>
<gene>
    <name evidence="1" type="ORF">NCTC12860_00393</name>
</gene>
<proteinExistence type="predicted"/>
<dbReference type="AlphaFoldDB" id="A0A336NE49"/>
<dbReference type="EMBL" id="UFTD01000001">
    <property type="protein sequence ID" value="SSZ39197.1"/>
    <property type="molecule type" value="Genomic_DNA"/>
</dbReference>
<dbReference type="Proteomes" id="UP000253846">
    <property type="component" value="Unassembled WGS sequence"/>
</dbReference>
<sequence>MGGIIRDYNDNHLKLFIYYNKSIFYGEMKMAQYDFTVLYERNPFILKKTEDIGKSFKLPPSNFGFEDLPQITFSGASDSRRMIFGLSFSGMKAFFVMLWQVGKMSDEDDVDLWFDQVRLDEDTLNEFLICDLSIQEPEYLNFESFKEGIKELEKNKIVAKGTKKYCYFINPDIFGLPECDEDFEFDEEEEIEEEEMKTHFMVEYPNKRLL</sequence>
<name>A0A336NE49_BARGR</name>
<reference evidence="1 2" key="1">
    <citation type="submission" date="2018-06" db="EMBL/GenBank/DDBJ databases">
        <authorList>
            <consortium name="Pathogen Informatics"/>
            <person name="Doyle S."/>
        </authorList>
    </citation>
    <scope>NUCLEOTIDE SEQUENCE [LARGE SCALE GENOMIC DNA]</scope>
    <source>
        <strain evidence="1 2">NCTC12860</strain>
    </source>
</reference>
<dbReference type="RefSeq" id="WP_244596082.1">
    <property type="nucleotide sequence ID" value="NZ_CACVBJ010000011.1"/>
</dbReference>
<accession>A0A336NE49</accession>
<evidence type="ECO:0000313" key="1">
    <source>
        <dbReference type="EMBL" id="SSZ39197.1"/>
    </source>
</evidence>
<protein>
    <submittedName>
        <fullName evidence="1">Uncharacterized protein</fullName>
    </submittedName>
</protein>